<accession>A0A915E9Z8</accession>
<reference evidence="2" key="1">
    <citation type="submission" date="2022-11" db="UniProtKB">
        <authorList>
            <consortium name="WormBaseParasite"/>
        </authorList>
    </citation>
    <scope>IDENTIFICATION</scope>
</reference>
<dbReference type="AlphaFoldDB" id="A0A915E9Z8"/>
<sequence>MQNNQESQSTSAPAKMSFSIIKQTKKAVVKSSFLSNHGIVEIDDEEIHTQKRSIAYLEDGIVKDSDNFPVRKKDKKEYIIPIQPANNNWRIERLKKILNEGTGTDEDKARLELMIDALGGDVHNGIVENQLTERSVYLEKTAKMNQ</sequence>
<dbReference type="WBParaSite" id="jg3106">
    <property type="protein sequence ID" value="jg3106"/>
    <property type="gene ID" value="jg3106"/>
</dbReference>
<dbReference type="Proteomes" id="UP000887574">
    <property type="component" value="Unplaced"/>
</dbReference>
<name>A0A915E9Z8_9BILA</name>
<evidence type="ECO:0000313" key="1">
    <source>
        <dbReference type="Proteomes" id="UP000887574"/>
    </source>
</evidence>
<protein>
    <submittedName>
        <fullName evidence="2">Uncharacterized protein</fullName>
    </submittedName>
</protein>
<keyword evidence="1" id="KW-1185">Reference proteome</keyword>
<proteinExistence type="predicted"/>
<organism evidence="1 2">
    <name type="scientific">Ditylenchus dipsaci</name>
    <dbReference type="NCBI Taxonomy" id="166011"/>
    <lineage>
        <taxon>Eukaryota</taxon>
        <taxon>Metazoa</taxon>
        <taxon>Ecdysozoa</taxon>
        <taxon>Nematoda</taxon>
        <taxon>Chromadorea</taxon>
        <taxon>Rhabditida</taxon>
        <taxon>Tylenchina</taxon>
        <taxon>Tylenchomorpha</taxon>
        <taxon>Sphaerularioidea</taxon>
        <taxon>Anguinidae</taxon>
        <taxon>Anguininae</taxon>
        <taxon>Ditylenchus</taxon>
    </lineage>
</organism>
<evidence type="ECO:0000313" key="2">
    <source>
        <dbReference type="WBParaSite" id="jg3106"/>
    </source>
</evidence>